<organism evidence="1 2">
    <name type="scientific">Conidiobolus coronatus (strain ATCC 28846 / CBS 209.66 / NRRL 28638)</name>
    <name type="common">Delacroixia coronata</name>
    <dbReference type="NCBI Taxonomy" id="796925"/>
    <lineage>
        <taxon>Eukaryota</taxon>
        <taxon>Fungi</taxon>
        <taxon>Fungi incertae sedis</taxon>
        <taxon>Zoopagomycota</taxon>
        <taxon>Entomophthoromycotina</taxon>
        <taxon>Entomophthoromycetes</taxon>
        <taxon>Entomophthorales</taxon>
        <taxon>Ancylistaceae</taxon>
        <taxon>Conidiobolus</taxon>
    </lineage>
</organism>
<dbReference type="Proteomes" id="UP000070444">
    <property type="component" value="Unassembled WGS sequence"/>
</dbReference>
<proteinExistence type="predicted"/>
<reference evidence="1 2" key="1">
    <citation type="journal article" date="2015" name="Genome Biol. Evol.">
        <title>Phylogenomic analyses indicate that early fungi evolved digesting cell walls of algal ancestors of land plants.</title>
        <authorList>
            <person name="Chang Y."/>
            <person name="Wang S."/>
            <person name="Sekimoto S."/>
            <person name="Aerts A.L."/>
            <person name="Choi C."/>
            <person name="Clum A."/>
            <person name="LaButti K.M."/>
            <person name="Lindquist E.A."/>
            <person name="Yee Ngan C."/>
            <person name="Ohm R.A."/>
            <person name="Salamov A.A."/>
            <person name="Grigoriev I.V."/>
            <person name="Spatafora J.W."/>
            <person name="Berbee M.L."/>
        </authorList>
    </citation>
    <scope>NUCLEOTIDE SEQUENCE [LARGE SCALE GENOMIC DNA]</scope>
    <source>
        <strain evidence="1 2">NRRL 28638</strain>
    </source>
</reference>
<keyword evidence="2" id="KW-1185">Reference proteome</keyword>
<name>A0A137NPF3_CONC2</name>
<gene>
    <name evidence="1" type="ORF">CONCODRAFT_14218</name>
</gene>
<dbReference type="EMBL" id="KQ965361">
    <property type="protein sequence ID" value="KXN64612.1"/>
    <property type="molecule type" value="Genomic_DNA"/>
</dbReference>
<evidence type="ECO:0000313" key="2">
    <source>
        <dbReference type="Proteomes" id="UP000070444"/>
    </source>
</evidence>
<evidence type="ECO:0000313" key="1">
    <source>
        <dbReference type="EMBL" id="KXN64612.1"/>
    </source>
</evidence>
<dbReference type="AlphaFoldDB" id="A0A137NPF3"/>
<sequence length="75" mass="8682">MSKQQENKTKLLPSINQLPSQNLAQSTLPPIRVMKKDTETSGFKYMSKFILDSGHNPALYVIRTLDIRIFYKVIR</sequence>
<accession>A0A137NPF3</accession>
<protein>
    <submittedName>
        <fullName evidence="1">Uncharacterized protein</fullName>
    </submittedName>
</protein>